<feature type="transmembrane region" description="Helical" evidence="1">
    <location>
        <begin position="136"/>
        <end position="162"/>
    </location>
</feature>
<keyword evidence="1" id="KW-1133">Transmembrane helix</keyword>
<feature type="transmembrane region" description="Helical" evidence="1">
    <location>
        <begin position="182"/>
        <end position="201"/>
    </location>
</feature>
<dbReference type="AlphaFoldDB" id="A0A3M8P7Y3"/>
<accession>A0A3M8P7Y3</accession>
<dbReference type="OrthoDB" id="9342495at2"/>
<comment type="caution">
    <text evidence="2">The sequence shown here is derived from an EMBL/GenBank/DDBJ whole genome shotgun (WGS) entry which is preliminary data.</text>
</comment>
<dbReference type="PANTHER" id="PTHR41983:SF2">
    <property type="entry name" value="SHORT-CHAIN FATTY ACID TRANSPORTER-RELATED"/>
    <property type="match status" value="1"/>
</dbReference>
<keyword evidence="1" id="KW-0472">Membrane</keyword>
<keyword evidence="3" id="KW-1185">Reference proteome</keyword>
<dbReference type="Pfam" id="PF02667">
    <property type="entry name" value="SCFA_trans"/>
    <property type="match status" value="1"/>
</dbReference>
<feature type="transmembrane region" description="Helical" evidence="1">
    <location>
        <begin position="95"/>
        <end position="124"/>
    </location>
</feature>
<feature type="transmembrane region" description="Helical" evidence="1">
    <location>
        <begin position="247"/>
        <end position="266"/>
    </location>
</feature>
<dbReference type="EMBL" id="RIAX01000004">
    <property type="protein sequence ID" value="RNF39809.1"/>
    <property type="molecule type" value="Genomic_DNA"/>
</dbReference>
<sequence>MLNATTSFFTNLMNKYLADSFTIAILLTFLAGLLAMTIEGTGFMETTEYWGSGFWDLLAFTMQMVVILAAGYVLAKTPVVDRTLNRMVAKVNRPRTAIIVATLAGGIGSLLNWGFGLVVGGIVAGKLARQVKGVHYPLIIAAGYSGFSLYGLGLSGTVPVLISTSGHFLEESIGLVPLSETIFSLPMLLTTLTVLVTLPLFNSLLHPKKKEDIIEINKELHVEETISLEPGEDEKGTLASKLNHSKIVGYVIGVLGLLYIIMHFVNGGSIDLNIVNFALIFLGILLLGAPIYYVKILHEGVKTVSGIILQYPFYAGIMGILVGSGLVVTFSGWFVSFSSAANLPFWSMVSAYFINILAPSGGGQWAIQGPIMVEAAKTIGSSIQQTSMAVMVGDAWNNMVQPFWILPVLALSGLKLKDVMGYMVLIMFWLGIVFSSAFLLWGYFG</sequence>
<feature type="transmembrane region" description="Helical" evidence="1">
    <location>
        <begin position="341"/>
        <end position="358"/>
    </location>
</feature>
<dbReference type="Proteomes" id="UP000275473">
    <property type="component" value="Unassembled WGS sequence"/>
</dbReference>
<dbReference type="PANTHER" id="PTHR41983">
    <property type="entry name" value="SHORT-CHAIN FATTY ACID TRANSPORTER-RELATED"/>
    <property type="match status" value="1"/>
</dbReference>
<feature type="transmembrane region" description="Helical" evidence="1">
    <location>
        <begin position="422"/>
        <end position="444"/>
    </location>
</feature>
<dbReference type="InterPro" id="IPR006160">
    <property type="entry name" value="SCFA_transpt_AtoE"/>
</dbReference>
<reference evidence="2 3" key="1">
    <citation type="journal article" date="2018" name="Int. J. Syst. Evol. Microbiol.">
        <title>Planococcus salinus sp. nov., a moderately halophilic bacterium isolated from a saline-alkali soil.</title>
        <authorList>
            <person name="Gan L."/>
        </authorList>
    </citation>
    <scope>NUCLEOTIDE SEQUENCE [LARGE SCALE GENOMIC DNA]</scope>
    <source>
        <strain evidence="2 3">LCB217</strain>
    </source>
</reference>
<evidence type="ECO:0000313" key="3">
    <source>
        <dbReference type="Proteomes" id="UP000275473"/>
    </source>
</evidence>
<protein>
    <submittedName>
        <fullName evidence="2">Short-chain fatty acid transporter</fullName>
    </submittedName>
</protein>
<feature type="transmembrane region" description="Helical" evidence="1">
    <location>
        <begin position="20"/>
        <end position="42"/>
    </location>
</feature>
<feature type="transmembrane region" description="Helical" evidence="1">
    <location>
        <begin position="313"/>
        <end position="335"/>
    </location>
</feature>
<dbReference type="RefSeq" id="WP_123165004.1">
    <property type="nucleotide sequence ID" value="NZ_RIAX01000004.1"/>
</dbReference>
<name>A0A3M8P7Y3_9BACL</name>
<keyword evidence="1" id="KW-0812">Transmembrane</keyword>
<gene>
    <name evidence="2" type="ORF">EEX84_07525</name>
</gene>
<evidence type="ECO:0000313" key="2">
    <source>
        <dbReference type="EMBL" id="RNF39809.1"/>
    </source>
</evidence>
<proteinExistence type="predicted"/>
<organism evidence="2 3">
    <name type="scientific">Planococcus salinus</name>
    <dbReference type="NCBI Taxonomy" id="1848460"/>
    <lineage>
        <taxon>Bacteria</taxon>
        <taxon>Bacillati</taxon>
        <taxon>Bacillota</taxon>
        <taxon>Bacilli</taxon>
        <taxon>Bacillales</taxon>
        <taxon>Caryophanaceae</taxon>
        <taxon>Planococcus</taxon>
    </lineage>
</organism>
<dbReference type="GO" id="GO:0005886">
    <property type="term" value="C:plasma membrane"/>
    <property type="evidence" value="ECO:0007669"/>
    <property type="project" value="TreeGrafter"/>
</dbReference>
<feature type="transmembrane region" description="Helical" evidence="1">
    <location>
        <begin position="272"/>
        <end position="293"/>
    </location>
</feature>
<evidence type="ECO:0000256" key="1">
    <source>
        <dbReference type="SAM" id="Phobius"/>
    </source>
</evidence>
<feature type="transmembrane region" description="Helical" evidence="1">
    <location>
        <begin position="54"/>
        <end position="75"/>
    </location>
</feature>